<dbReference type="AlphaFoldDB" id="A0A318ZVE2"/>
<dbReference type="PANTHER" id="PTHR43008">
    <property type="entry name" value="BENZIL REDUCTASE"/>
    <property type="match status" value="1"/>
</dbReference>
<dbReference type="GO" id="GO:0050664">
    <property type="term" value="F:oxidoreductase activity, acting on NAD(P)H, oxygen as acceptor"/>
    <property type="evidence" value="ECO:0007669"/>
    <property type="project" value="TreeGrafter"/>
</dbReference>
<dbReference type="GeneID" id="37074741"/>
<dbReference type="SMART" id="SM00822">
    <property type="entry name" value="PKS_KR"/>
    <property type="match status" value="1"/>
</dbReference>
<dbReference type="Gene3D" id="3.40.50.720">
    <property type="entry name" value="NAD(P)-binding Rossmann-like Domain"/>
    <property type="match status" value="1"/>
</dbReference>
<organism evidence="5 6">
    <name type="scientific">Aspergillus saccharolyticus JOP 1030-1</name>
    <dbReference type="NCBI Taxonomy" id="1450539"/>
    <lineage>
        <taxon>Eukaryota</taxon>
        <taxon>Fungi</taxon>
        <taxon>Dikarya</taxon>
        <taxon>Ascomycota</taxon>
        <taxon>Pezizomycotina</taxon>
        <taxon>Eurotiomycetes</taxon>
        <taxon>Eurotiomycetidae</taxon>
        <taxon>Eurotiales</taxon>
        <taxon>Aspergillaceae</taxon>
        <taxon>Aspergillus</taxon>
        <taxon>Aspergillus subgen. Circumdati</taxon>
    </lineage>
</organism>
<dbReference type="OrthoDB" id="153074at2759"/>
<dbReference type="SUPFAM" id="SSF51735">
    <property type="entry name" value="NAD(P)-binding Rossmann-fold domains"/>
    <property type="match status" value="1"/>
</dbReference>
<keyword evidence="3" id="KW-0560">Oxidoreductase</keyword>
<dbReference type="EMBL" id="KZ821239">
    <property type="protein sequence ID" value="PYH44098.1"/>
    <property type="molecule type" value="Genomic_DNA"/>
</dbReference>
<protein>
    <submittedName>
        <fullName evidence="5">Short-chain dehydrogenase</fullName>
    </submittedName>
</protein>
<dbReference type="InterPro" id="IPR002347">
    <property type="entry name" value="SDR_fam"/>
</dbReference>
<proteinExistence type="inferred from homology"/>
<evidence type="ECO:0000256" key="2">
    <source>
        <dbReference type="ARBA" id="ARBA00022857"/>
    </source>
</evidence>
<name>A0A318ZVE2_9EURO</name>
<sequence>MSSPKTFIVTGASRGIGLATAKYLLAAPHSHNVVVLARSAEPLQQLKDQYPQQVAVLSGDLADLSLGQQAVDLALSSFGGLDGLVLNHGWLGQVAPIAEADPAQWQQGFAVNFFSGVAFVKAALPTLRQSHGRIIFTSSAAGVKPIPAWGLYGASKAAMNHLARTLGEEEPAVTTVSIDPGLVDTEMQREIREDLATAMESQLHSFFTSAHKAGGLSKPEQPGHVIAKLVVGAPKELSGRFIEWNDQVLRAFQ</sequence>
<dbReference type="GO" id="GO:0044550">
    <property type="term" value="P:secondary metabolite biosynthetic process"/>
    <property type="evidence" value="ECO:0007669"/>
    <property type="project" value="UniProtKB-ARBA"/>
</dbReference>
<dbReference type="Pfam" id="PF00106">
    <property type="entry name" value="adh_short"/>
    <property type="match status" value="1"/>
</dbReference>
<evidence type="ECO:0000313" key="5">
    <source>
        <dbReference type="EMBL" id="PYH44098.1"/>
    </source>
</evidence>
<reference evidence="5 6" key="1">
    <citation type="submission" date="2016-12" db="EMBL/GenBank/DDBJ databases">
        <title>The genomes of Aspergillus section Nigri reveals drivers in fungal speciation.</title>
        <authorList>
            <consortium name="DOE Joint Genome Institute"/>
            <person name="Vesth T.C."/>
            <person name="Nybo J."/>
            <person name="Theobald S."/>
            <person name="Brandl J."/>
            <person name="Frisvad J.C."/>
            <person name="Nielsen K.F."/>
            <person name="Lyhne E.K."/>
            <person name="Kogle M.E."/>
            <person name="Kuo A."/>
            <person name="Riley R."/>
            <person name="Clum A."/>
            <person name="Nolan M."/>
            <person name="Lipzen A."/>
            <person name="Salamov A."/>
            <person name="Henrissat B."/>
            <person name="Wiebenga A."/>
            <person name="De Vries R.P."/>
            <person name="Grigoriev I.V."/>
            <person name="Mortensen U.H."/>
            <person name="Andersen M.R."/>
            <person name="Baker S.E."/>
        </authorList>
    </citation>
    <scope>NUCLEOTIDE SEQUENCE [LARGE SCALE GENOMIC DNA]</scope>
    <source>
        <strain evidence="5 6">JOP 1030-1</strain>
    </source>
</reference>
<evidence type="ECO:0000256" key="3">
    <source>
        <dbReference type="ARBA" id="ARBA00023002"/>
    </source>
</evidence>
<dbReference type="PRINTS" id="PR00081">
    <property type="entry name" value="GDHRDH"/>
</dbReference>
<dbReference type="FunFam" id="3.40.50.720:FF:000281">
    <property type="entry name" value="Uncharacterized oxidoreductase YIR035C"/>
    <property type="match status" value="1"/>
</dbReference>
<evidence type="ECO:0000259" key="4">
    <source>
        <dbReference type="SMART" id="SM00822"/>
    </source>
</evidence>
<accession>A0A318ZVE2</accession>
<dbReference type="InterPro" id="IPR036291">
    <property type="entry name" value="NAD(P)-bd_dom_sf"/>
</dbReference>
<dbReference type="PROSITE" id="PS00061">
    <property type="entry name" value="ADH_SHORT"/>
    <property type="match status" value="1"/>
</dbReference>
<dbReference type="STRING" id="1450539.A0A318ZVE2"/>
<dbReference type="InterPro" id="IPR057326">
    <property type="entry name" value="KR_dom"/>
</dbReference>
<dbReference type="PANTHER" id="PTHR43008:SF8">
    <property type="entry name" value="BENZIL REDUCTASE ((S)-BENZOIN FORMING) IRC24"/>
    <property type="match status" value="1"/>
</dbReference>
<gene>
    <name evidence="5" type="ORF">BP01DRAFT_343390</name>
</gene>
<evidence type="ECO:0000313" key="6">
    <source>
        <dbReference type="Proteomes" id="UP000248349"/>
    </source>
</evidence>
<dbReference type="InterPro" id="IPR020904">
    <property type="entry name" value="Sc_DH/Rdtase_CS"/>
</dbReference>
<keyword evidence="6" id="KW-1185">Reference proteome</keyword>
<dbReference type="CDD" id="cd05367">
    <property type="entry name" value="SPR-like_SDR_c"/>
    <property type="match status" value="1"/>
</dbReference>
<dbReference type="RefSeq" id="XP_025430080.1">
    <property type="nucleotide sequence ID" value="XM_025573513.1"/>
</dbReference>
<comment type="similarity">
    <text evidence="1">Belongs to the short-chain dehydrogenases/reductases (SDR) family.</text>
</comment>
<keyword evidence="2" id="KW-0521">NADP</keyword>
<evidence type="ECO:0000256" key="1">
    <source>
        <dbReference type="ARBA" id="ARBA00006484"/>
    </source>
</evidence>
<feature type="domain" description="Ketoreductase" evidence="4">
    <location>
        <begin position="5"/>
        <end position="186"/>
    </location>
</feature>
<dbReference type="Proteomes" id="UP000248349">
    <property type="component" value="Unassembled WGS sequence"/>
</dbReference>